<organism evidence="1 2">
    <name type="scientific">Russula earlei</name>
    <dbReference type="NCBI Taxonomy" id="71964"/>
    <lineage>
        <taxon>Eukaryota</taxon>
        <taxon>Fungi</taxon>
        <taxon>Dikarya</taxon>
        <taxon>Basidiomycota</taxon>
        <taxon>Agaricomycotina</taxon>
        <taxon>Agaricomycetes</taxon>
        <taxon>Russulales</taxon>
        <taxon>Russulaceae</taxon>
        <taxon>Russula</taxon>
    </lineage>
</organism>
<protein>
    <submittedName>
        <fullName evidence="1">Uncharacterized protein</fullName>
    </submittedName>
</protein>
<dbReference type="EMBL" id="JAGFNK010000184">
    <property type="protein sequence ID" value="KAI9460727.1"/>
    <property type="molecule type" value="Genomic_DNA"/>
</dbReference>
<reference evidence="1" key="1">
    <citation type="submission" date="2021-03" db="EMBL/GenBank/DDBJ databases">
        <title>Evolutionary priming and transition to the ectomycorrhizal habit in an iconic lineage of mushroom-forming fungi: is preadaptation a requirement?</title>
        <authorList>
            <consortium name="DOE Joint Genome Institute"/>
            <person name="Looney B.P."/>
            <person name="Miyauchi S."/>
            <person name="Morin E."/>
            <person name="Drula E."/>
            <person name="Courty P.E."/>
            <person name="Chicoki N."/>
            <person name="Fauchery L."/>
            <person name="Kohler A."/>
            <person name="Kuo A."/>
            <person name="LaButti K."/>
            <person name="Pangilinan J."/>
            <person name="Lipzen A."/>
            <person name="Riley R."/>
            <person name="Andreopoulos W."/>
            <person name="He G."/>
            <person name="Johnson J."/>
            <person name="Barry K.W."/>
            <person name="Grigoriev I.V."/>
            <person name="Nagy L."/>
            <person name="Hibbett D."/>
            <person name="Henrissat B."/>
            <person name="Matheny P.B."/>
            <person name="Labbe J."/>
            <person name="Martin A.F."/>
        </authorList>
    </citation>
    <scope>NUCLEOTIDE SEQUENCE</scope>
    <source>
        <strain evidence="1">BPL698</strain>
    </source>
</reference>
<gene>
    <name evidence="1" type="ORF">F5148DRAFT_252114</name>
</gene>
<comment type="caution">
    <text evidence="1">The sequence shown here is derived from an EMBL/GenBank/DDBJ whole genome shotgun (WGS) entry which is preliminary data.</text>
</comment>
<keyword evidence="2" id="KW-1185">Reference proteome</keyword>
<evidence type="ECO:0000313" key="2">
    <source>
        <dbReference type="Proteomes" id="UP001207468"/>
    </source>
</evidence>
<proteinExistence type="predicted"/>
<evidence type="ECO:0000313" key="1">
    <source>
        <dbReference type="EMBL" id="KAI9460727.1"/>
    </source>
</evidence>
<dbReference type="Proteomes" id="UP001207468">
    <property type="component" value="Unassembled WGS sequence"/>
</dbReference>
<sequence>MRRLTLVHRSFHFAGFRTLSFLHRRLCDIHRLSSSYRPCSPRLVCSPSATPTSVSVPSASVPLASALVSPTVAVLLAPHATLTLASLMACASAQPAAIGPALSIVKPIICRPCRLRLYAFVPRVVASCFVLSLLLALSPPQCRSTNSRLSLASSPSPLARSRPCLLPALQVERVSSRSEDDNIGTASDWPTFLEITLRPTSVAYSRCPFPNTLISMARLTPSPPLLQQQQQHHQ</sequence>
<name>A0ACC0U3Q5_9AGAM</name>
<accession>A0ACC0U3Q5</accession>